<reference evidence="1 2" key="1">
    <citation type="submission" date="2018-06" db="EMBL/GenBank/DDBJ databases">
        <title>Genomic Encyclopedia of Type Strains, Phase III (KMG-III): the genomes of soil and plant-associated and newly described type strains.</title>
        <authorList>
            <person name="Whitman W."/>
        </authorList>
    </citation>
    <scope>NUCLEOTIDE SEQUENCE [LARGE SCALE GENOMIC DNA]</scope>
    <source>
        <strain evidence="1 2">CECT 7377</strain>
    </source>
</reference>
<gene>
    <name evidence="1" type="ORF">DFP80_111134</name>
</gene>
<dbReference type="InterPro" id="IPR003749">
    <property type="entry name" value="ThiS/MoaD-like"/>
</dbReference>
<dbReference type="AlphaFoldDB" id="A0A366J2N2"/>
<dbReference type="RefSeq" id="WP_113917678.1">
    <property type="nucleotide sequence ID" value="NZ_QNSE01000011.1"/>
</dbReference>
<dbReference type="EMBL" id="QNSE01000011">
    <property type="protein sequence ID" value="RBP80610.1"/>
    <property type="molecule type" value="Genomic_DNA"/>
</dbReference>
<dbReference type="InterPro" id="IPR010035">
    <property type="entry name" value="Thi_S"/>
</dbReference>
<dbReference type="SUPFAM" id="SSF54285">
    <property type="entry name" value="MoaD/ThiS"/>
    <property type="match status" value="1"/>
</dbReference>
<dbReference type="NCBIfam" id="TIGR01683">
    <property type="entry name" value="thiS"/>
    <property type="match status" value="1"/>
</dbReference>
<dbReference type="InterPro" id="IPR016155">
    <property type="entry name" value="Mopterin_synth/thiamin_S_b"/>
</dbReference>
<evidence type="ECO:0000313" key="2">
    <source>
        <dbReference type="Proteomes" id="UP000252792"/>
    </source>
</evidence>
<dbReference type="PANTHER" id="PTHR34472">
    <property type="entry name" value="SULFUR CARRIER PROTEIN THIS"/>
    <property type="match status" value="1"/>
</dbReference>
<evidence type="ECO:0000313" key="1">
    <source>
        <dbReference type="EMBL" id="RBP80610.1"/>
    </source>
</evidence>
<protein>
    <submittedName>
        <fullName evidence="1">Sulfur carrier protein ThiS</fullName>
    </submittedName>
</protein>
<name>A0A366J2N2_9GAMM</name>
<organism evidence="1 2">
    <name type="scientific">Marinomonas rhizomae</name>
    <dbReference type="NCBI Taxonomy" id="491948"/>
    <lineage>
        <taxon>Bacteria</taxon>
        <taxon>Pseudomonadati</taxon>
        <taxon>Pseudomonadota</taxon>
        <taxon>Gammaproteobacteria</taxon>
        <taxon>Oceanospirillales</taxon>
        <taxon>Oceanospirillaceae</taxon>
        <taxon>Marinomonas</taxon>
    </lineage>
</organism>
<dbReference type="OrthoDB" id="9800283at2"/>
<proteinExistence type="predicted"/>
<dbReference type="Pfam" id="PF02597">
    <property type="entry name" value="ThiS"/>
    <property type="match status" value="1"/>
</dbReference>
<comment type="caution">
    <text evidence="1">The sequence shown here is derived from an EMBL/GenBank/DDBJ whole genome shotgun (WGS) entry which is preliminary data.</text>
</comment>
<dbReference type="CDD" id="cd00565">
    <property type="entry name" value="Ubl_ThiS"/>
    <property type="match status" value="1"/>
</dbReference>
<dbReference type="Gene3D" id="3.10.20.30">
    <property type="match status" value="1"/>
</dbReference>
<sequence length="65" mass="7224">MNIVLNDMSYEFSGGTLQDLLAHLDKNEQGIAIAINQQVVPKSLWRTTELNEQSQVFIFESIAGG</sequence>
<dbReference type="InterPro" id="IPR012675">
    <property type="entry name" value="Beta-grasp_dom_sf"/>
</dbReference>
<dbReference type="Proteomes" id="UP000252792">
    <property type="component" value="Unassembled WGS sequence"/>
</dbReference>
<accession>A0A366J2N2</accession>
<keyword evidence="2" id="KW-1185">Reference proteome</keyword>
<dbReference type="PANTHER" id="PTHR34472:SF1">
    <property type="entry name" value="SULFUR CARRIER PROTEIN THIS"/>
    <property type="match status" value="1"/>
</dbReference>